<dbReference type="PATRIC" id="fig|1276258.3.peg.969"/>
<dbReference type="SMART" id="SM00465">
    <property type="entry name" value="GIYc"/>
    <property type="match status" value="1"/>
</dbReference>
<proteinExistence type="predicted"/>
<dbReference type="Proteomes" id="UP000018550">
    <property type="component" value="Chromosome"/>
</dbReference>
<accession>V5RKZ1</accession>
<dbReference type="HOGENOM" id="CLU_1383409_0_0_14"/>
<reference evidence="2 3" key="1">
    <citation type="journal article" date="2014" name="Genome Announc.">
        <title>Complete Genome Sequence of Spiroplasma apis B31T (ATCC 33834), a Bacterium Associated with May Disease of Honeybees (Apis mellifera).</title>
        <authorList>
            <person name="Ku C."/>
            <person name="Lo W.S."/>
            <person name="Chen L.L."/>
            <person name="Kuo C.H."/>
        </authorList>
    </citation>
    <scope>NUCLEOTIDE SEQUENCE [LARGE SCALE GENOMIC DNA]</scope>
    <source>
        <strain evidence="2">B31</strain>
    </source>
</reference>
<dbReference type="STRING" id="1276258.SAPIS_v1c09460"/>
<dbReference type="Gene3D" id="3.40.1440.10">
    <property type="entry name" value="GIY-YIG endonuclease"/>
    <property type="match status" value="1"/>
</dbReference>
<dbReference type="InterPro" id="IPR035901">
    <property type="entry name" value="GIY-YIG_endonuc_sf"/>
</dbReference>
<keyword evidence="3" id="KW-1185">Reference proteome</keyword>
<evidence type="ECO:0000313" key="2">
    <source>
        <dbReference type="EMBL" id="AHB36791.1"/>
    </source>
</evidence>
<dbReference type="Pfam" id="PF01541">
    <property type="entry name" value="GIY-YIG"/>
    <property type="match status" value="1"/>
</dbReference>
<dbReference type="EMBL" id="CP006682">
    <property type="protein sequence ID" value="AHB36791.1"/>
    <property type="molecule type" value="Genomic_DNA"/>
</dbReference>
<dbReference type="RefSeq" id="WP_023790225.1">
    <property type="nucleotide sequence ID" value="NC_022998.1"/>
</dbReference>
<feature type="domain" description="GIY-YIG" evidence="1">
    <location>
        <begin position="57"/>
        <end position="145"/>
    </location>
</feature>
<dbReference type="SUPFAM" id="SSF82771">
    <property type="entry name" value="GIY-YIG endonuclease"/>
    <property type="match status" value="1"/>
</dbReference>
<gene>
    <name evidence="2" type="ORF">SAPIS_v1c09460</name>
</gene>
<protein>
    <recommendedName>
        <fullName evidence="1">GIY-YIG domain-containing protein</fullName>
    </recommendedName>
</protein>
<dbReference type="CDD" id="cd00719">
    <property type="entry name" value="GIY-YIG_SF"/>
    <property type="match status" value="1"/>
</dbReference>
<name>V5RKZ1_SPIAP</name>
<dbReference type="AlphaFoldDB" id="V5RKZ1"/>
<dbReference type="KEGG" id="sapi:SAPIS_v1c09460"/>
<sequence>MKDLKVQKEFKAIWKIKVSSNSKYKNASVSYVNNVVSELSKTRIIYDHKEVSINKEKTAGVYLIYSKKKENVVLTYVGESKDIFNRLRKHIYNIRTRNKLASRILTKEPDINNLKFLILEEVNDINERLKKETYYIYVFRSKFTNVNKSLANKKMRCDFGHGVKRTYLTFKKDLPYLDLYIYGKCRNKLCTNTFFIG</sequence>
<dbReference type="PROSITE" id="PS50164">
    <property type="entry name" value="GIY_YIG"/>
    <property type="match status" value="1"/>
</dbReference>
<evidence type="ECO:0000313" key="3">
    <source>
        <dbReference type="Proteomes" id="UP000018550"/>
    </source>
</evidence>
<evidence type="ECO:0000259" key="1">
    <source>
        <dbReference type="PROSITE" id="PS50164"/>
    </source>
</evidence>
<organism evidence="2 3">
    <name type="scientific">Spiroplasma apis B31</name>
    <dbReference type="NCBI Taxonomy" id="1276258"/>
    <lineage>
        <taxon>Bacteria</taxon>
        <taxon>Bacillati</taxon>
        <taxon>Mycoplasmatota</taxon>
        <taxon>Mollicutes</taxon>
        <taxon>Entomoplasmatales</taxon>
        <taxon>Spiroplasmataceae</taxon>
        <taxon>Spiroplasma</taxon>
    </lineage>
</organism>
<dbReference type="InterPro" id="IPR000305">
    <property type="entry name" value="GIY-YIG_endonuc"/>
</dbReference>